<comment type="caution">
    <text evidence="3">The sequence shown here is derived from an EMBL/GenBank/DDBJ whole genome shotgun (WGS) entry which is preliminary data.</text>
</comment>
<dbReference type="RefSeq" id="WP_184846447.1">
    <property type="nucleotide sequence ID" value="NZ_BAABFE010000006.1"/>
</dbReference>
<feature type="region of interest" description="Disordered" evidence="1">
    <location>
        <begin position="1"/>
        <end position="23"/>
    </location>
</feature>
<keyword evidence="4" id="KW-1185">Reference proteome</keyword>
<dbReference type="Proteomes" id="UP000579531">
    <property type="component" value="Unassembled WGS sequence"/>
</dbReference>
<feature type="transmembrane region" description="Helical" evidence="2">
    <location>
        <begin position="241"/>
        <end position="260"/>
    </location>
</feature>
<dbReference type="AlphaFoldDB" id="A0AA89Q7L9"/>
<feature type="compositionally biased region" description="Basic residues" evidence="1">
    <location>
        <begin position="10"/>
        <end position="22"/>
    </location>
</feature>
<feature type="transmembrane region" description="Helical" evidence="2">
    <location>
        <begin position="213"/>
        <end position="234"/>
    </location>
</feature>
<proteinExistence type="predicted"/>
<keyword evidence="2" id="KW-0472">Membrane</keyword>
<evidence type="ECO:0000313" key="3">
    <source>
        <dbReference type="EMBL" id="MBB5811160.1"/>
    </source>
</evidence>
<reference evidence="3 4" key="1">
    <citation type="submission" date="2020-08" db="EMBL/GenBank/DDBJ databases">
        <title>Sequencing the genomes of 1000 actinobacteria strains.</title>
        <authorList>
            <person name="Klenk H.-P."/>
        </authorList>
    </citation>
    <scope>NUCLEOTIDE SEQUENCE [LARGE SCALE GENOMIC DNA]</scope>
    <source>
        <strain evidence="3 4">DSM 40129</strain>
    </source>
</reference>
<gene>
    <name evidence="3" type="ORF">HNR72_002188</name>
</gene>
<dbReference type="EMBL" id="JACHLX010000001">
    <property type="protein sequence ID" value="MBB5811160.1"/>
    <property type="molecule type" value="Genomic_DNA"/>
</dbReference>
<organism evidence="3 4">
    <name type="scientific">Streptomyces collinus</name>
    <dbReference type="NCBI Taxonomy" id="42684"/>
    <lineage>
        <taxon>Bacteria</taxon>
        <taxon>Bacillati</taxon>
        <taxon>Actinomycetota</taxon>
        <taxon>Actinomycetes</taxon>
        <taxon>Kitasatosporales</taxon>
        <taxon>Streptomycetaceae</taxon>
        <taxon>Streptomyces</taxon>
    </lineage>
</organism>
<evidence type="ECO:0000256" key="1">
    <source>
        <dbReference type="SAM" id="MobiDB-lite"/>
    </source>
</evidence>
<sequence length="449" mass="47820">MTLVSERRTPPRRTGRPRRAPHPLRAEAVHGFAPWAGAAVFLTLGVLLAGSAEQWQGGWTETRSRLHEGMLIVLPLASAAGCWQGGRERRRRTEELWGTVSRGPLARFVVAALPVALWTAAGYGAAAAGALVATWPYATGDRPYFDLLPADMAAAAAAAAAGQVVGRVVASRLATPLLALAGYVVLGMASTVREGSGRLLNPAFPVRTDTVPVAWQPAAVALWTAGLAAAVVLAHTARRRYTALLPLAAATAAGALLVQAGDGVWRTNPAGSRQVCDTSTSPQICVNARYEKLLPQVTAALSGITGRLEGVRNVPVRFEDRPGRPGRDEAELPMLTPLGWSVVRGRLTDPGQYAWEAVQALQGRMDCGAMDARVHTEDDAVTHYLAPSPMEKTFDEHDAAGDEAQRAELRRRLAARARLTAMDEDERRAWLSAYFATAGDCDARGVPAL</sequence>
<evidence type="ECO:0000313" key="4">
    <source>
        <dbReference type="Proteomes" id="UP000579531"/>
    </source>
</evidence>
<name>A0AA89Q7L9_STRCU</name>
<feature type="transmembrane region" description="Helical" evidence="2">
    <location>
        <begin position="173"/>
        <end position="193"/>
    </location>
</feature>
<feature type="transmembrane region" description="Helical" evidence="2">
    <location>
        <begin position="107"/>
        <end position="135"/>
    </location>
</feature>
<feature type="transmembrane region" description="Helical" evidence="2">
    <location>
        <begin position="28"/>
        <end position="49"/>
    </location>
</feature>
<feature type="transmembrane region" description="Helical" evidence="2">
    <location>
        <begin position="69"/>
        <end position="86"/>
    </location>
</feature>
<feature type="transmembrane region" description="Helical" evidence="2">
    <location>
        <begin position="147"/>
        <end position="166"/>
    </location>
</feature>
<evidence type="ECO:0000256" key="2">
    <source>
        <dbReference type="SAM" id="Phobius"/>
    </source>
</evidence>
<protein>
    <submittedName>
        <fullName evidence="3">Uncharacterized protein</fullName>
    </submittedName>
</protein>
<keyword evidence="2" id="KW-0812">Transmembrane</keyword>
<accession>A0AA89Q7L9</accession>
<dbReference type="GeneID" id="93838584"/>
<keyword evidence="2" id="KW-1133">Transmembrane helix</keyword>